<dbReference type="EMBL" id="BTGU01000101">
    <property type="protein sequence ID" value="GMN60650.1"/>
    <property type="molecule type" value="Genomic_DNA"/>
</dbReference>
<feature type="signal peptide" evidence="1">
    <location>
        <begin position="1"/>
        <end position="18"/>
    </location>
</feature>
<gene>
    <name evidence="2" type="ORF">TIFTF001_029749</name>
</gene>
<accession>A0AA88J2U0</accession>
<reference evidence="2" key="1">
    <citation type="submission" date="2023-07" db="EMBL/GenBank/DDBJ databases">
        <title>draft genome sequence of fig (Ficus carica).</title>
        <authorList>
            <person name="Takahashi T."/>
            <person name="Nishimura K."/>
        </authorList>
    </citation>
    <scope>NUCLEOTIDE SEQUENCE</scope>
</reference>
<evidence type="ECO:0000313" key="2">
    <source>
        <dbReference type="EMBL" id="GMN60650.1"/>
    </source>
</evidence>
<name>A0AA88J2U0_FICCA</name>
<evidence type="ECO:0008006" key="4">
    <source>
        <dbReference type="Google" id="ProtNLM"/>
    </source>
</evidence>
<sequence>MTTVVAVVRFLLALGARPWRPHRHDPPITTVLQSHSLTTVDNDGGFQWCLNHNFHVASATSYPSSSRVFILSWVPTNGRGLRSLPLAWKRYL</sequence>
<proteinExistence type="predicted"/>
<dbReference type="AlphaFoldDB" id="A0AA88J2U0"/>
<feature type="chain" id="PRO_5041721899" description="Secreted protein" evidence="1">
    <location>
        <begin position="19"/>
        <end position="92"/>
    </location>
</feature>
<evidence type="ECO:0000256" key="1">
    <source>
        <dbReference type="SAM" id="SignalP"/>
    </source>
</evidence>
<dbReference type="Proteomes" id="UP001187192">
    <property type="component" value="Unassembled WGS sequence"/>
</dbReference>
<organism evidence="2 3">
    <name type="scientific">Ficus carica</name>
    <name type="common">Common fig</name>
    <dbReference type="NCBI Taxonomy" id="3494"/>
    <lineage>
        <taxon>Eukaryota</taxon>
        <taxon>Viridiplantae</taxon>
        <taxon>Streptophyta</taxon>
        <taxon>Embryophyta</taxon>
        <taxon>Tracheophyta</taxon>
        <taxon>Spermatophyta</taxon>
        <taxon>Magnoliopsida</taxon>
        <taxon>eudicotyledons</taxon>
        <taxon>Gunneridae</taxon>
        <taxon>Pentapetalae</taxon>
        <taxon>rosids</taxon>
        <taxon>fabids</taxon>
        <taxon>Rosales</taxon>
        <taxon>Moraceae</taxon>
        <taxon>Ficeae</taxon>
        <taxon>Ficus</taxon>
    </lineage>
</organism>
<keyword evidence="1" id="KW-0732">Signal</keyword>
<comment type="caution">
    <text evidence="2">The sequence shown here is derived from an EMBL/GenBank/DDBJ whole genome shotgun (WGS) entry which is preliminary data.</text>
</comment>
<evidence type="ECO:0000313" key="3">
    <source>
        <dbReference type="Proteomes" id="UP001187192"/>
    </source>
</evidence>
<keyword evidence="3" id="KW-1185">Reference proteome</keyword>
<protein>
    <recommendedName>
        <fullName evidence="4">Secreted protein</fullName>
    </recommendedName>
</protein>